<evidence type="ECO:0000313" key="4">
    <source>
        <dbReference type="Proteomes" id="UP001295794"/>
    </source>
</evidence>
<keyword evidence="2" id="KW-1133">Transmembrane helix</keyword>
<feature type="transmembrane region" description="Helical" evidence="2">
    <location>
        <begin position="218"/>
        <end position="239"/>
    </location>
</feature>
<keyword evidence="4" id="KW-1185">Reference proteome</keyword>
<gene>
    <name evidence="3" type="ORF">MYCIT1_LOCUS15584</name>
</gene>
<keyword evidence="2" id="KW-0812">Transmembrane</keyword>
<organism evidence="3 4">
    <name type="scientific">Mycena citricolor</name>
    <dbReference type="NCBI Taxonomy" id="2018698"/>
    <lineage>
        <taxon>Eukaryota</taxon>
        <taxon>Fungi</taxon>
        <taxon>Dikarya</taxon>
        <taxon>Basidiomycota</taxon>
        <taxon>Agaricomycotina</taxon>
        <taxon>Agaricomycetes</taxon>
        <taxon>Agaricomycetidae</taxon>
        <taxon>Agaricales</taxon>
        <taxon>Marasmiineae</taxon>
        <taxon>Mycenaceae</taxon>
        <taxon>Mycena</taxon>
    </lineage>
</organism>
<evidence type="ECO:0000313" key="3">
    <source>
        <dbReference type="EMBL" id="CAK5270841.1"/>
    </source>
</evidence>
<dbReference type="AlphaFoldDB" id="A0AAD2H980"/>
<dbReference type="Proteomes" id="UP001295794">
    <property type="component" value="Unassembled WGS sequence"/>
</dbReference>
<comment type="caution">
    <text evidence="3">The sequence shown here is derived from an EMBL/GenBank/DDBJ whole genome shotgun (WGS) entry which is preliminary data.</text>
</comment>
<evidence type="ECO:0000256" key="2">
    <source>
        <dbReference type="SAM" id="Phobius"/>
    </source>
</evidence>
<name>A0AAD2H980_9AGAR</name>
<reference evidence="3" key="1">
    <citation type="submission" date="2023-11" db="EMBL/GenBank/DDBJ databases">
        <authorList>
            <person name="De Vega J J."/>
            <person name="De Vega J J."/>
        </authorList>
    </citation>
    <scope>NUCLEOTIDE SEQUENCE</scope>
</reference>
<dbReference type="EMBL" id="CAVNYO010000169">
    <property type="protein sequence ID" value="CAK5270841.1"/>
    <property type="molecule type" value="Genomic_DNA"/>
</dbReference>
<keyword evidence="2" id="KW-0472">Membrane</keyword>
<feature type="region of interest" description="Disordered" evidence="1">
    <location>
        <begin position="117"/>
        <end position="137"/>
    </location>
</feature>
<feature type="transmembrane region" description="Helical" evidence="2">
    <location>
        <begin position="245"/>
        <end position="265"/>
    </location>
</feature>
<evidence type="ECO:0000256" key="1">
    <source>
        <dbReference type="SAM" id="MobiDB-lite"/>
    </source>
</evidence>
<proteinExistence type="predicted"/>
<protein>
    <submittedName>
        <fullName evidence="3">Uncharacterized protein</fullName>
    </submittedName>
</protein>
<accession>A0AAD2H980</accession>
<sequence>MAASHIATGRLKLCCHVCGSQGRRLKVPSKISPPPTLIHNILCLLGTTDIRQVARPVALDAPLLCRQRAGIVISKLTGNGALEGRVRGASSKHSSVVIRTYLVSKLYPLAASETGHYPHSQAHRTLQSPAPSYPPPHLHPQLTPMNPTEKSVMGAQASRSWISSSQRQTTLTLDLYQSSSAKMVQSPHRRTGWDLGSDQGTCPSSASPRLVHIWDTPFACPLCLELLLLALALLAWHVFAAFWRLSWAVLVSPMLILHAGYRYVLRLPWDDVKRLQADANQELGMDWTSFELVTIENPAQENALLFAVLAHRTRTNFNTAWL</sequence>